<dbReference type="AlphaFoldDB" id="A0A4E0RJZ2"/>
<evidence type="ECO:0000313" key="1">
    <source>
        <dbReference type="EMBL" id="THD28045.1"/>
    </source>
</evidence>
<comment type="caution">
    <text evidence="1">The sequence shown here is derived from an EMBL/GenBank/DDBJ whole genome shotgun (WGS) entry which is preliminary data.</text>
</comment>
<sequence length="133" mass="13300">MSSTAPGVSRPSGSKAISSATLGLSDFADLSAANESGVTASHALVSVAAAMDIFDVVGDLMDLRCAGSGMNPTSPLDSDTAGGTELLASVTATTTAGDVYPTQPSLANPGPVTCLFTYPDQPMVIAAYQDVQI</sequence>
<protein>
    <submittedName>
        <fullName evidence="1">Uncharacterized protein</fullName>
    </submittedName>
</protein>
<dbReference type="EMBL" id="JXXN02000251">
    <property type="protein sequence ID" value="THD28045.1"/>
    <property type="molecule type" value="Genomic_DNA"/>
</dbReference>
<keyword evidence="2" id="KW-1185">Reference proteome</keyword>
<evidence type="ECO:0000313" key="2">
    <source>
        <dbReference type="Proteomes" id="UP000230066"/>
    </source>
</evidence>
<dbReference type="Proteomes" id="UP000230066">
    <property type="component" value="Unassembled WGS sequence"/>
</dbReference>
<organism evidence="1 2">
    <name type="scientific">Fasciola hepatica</name>
    <name type="common">Liver fluke</name>
    <dbReference type="NCBI Taxonomy" id="6192"/>
    <lineage>
        <taxon>Eukaryota</taxon>
        <taxon>Metazoa</taxon>
        <taxon>Spiralia</taxon>
        <taxon>Lophotrochozoa</taxon>
        <taxon>Platyhelminthes</taxon>
        <taxon>Trematoda</taxon>
        <taxon>Digenea</taxon>
        <taxon>Plagiorchiida</taxon>
        <taxon>Echinostomata</taxon>
        <taxon>Echinostomatoidea</taxon>
        <taxon>Fasciolidae</taxon>
        <taxon>Fasciola</taxon>
    </lineage>
</organism>
<proteinExistence type="predicted"/>
<gene>
    <name evidence="1" type="ORF">D915_001130</name>
</gene>
<name>A0A4E0RJZ2_FASHE</name>
<reference evidence="1" key="1">
    <citation type="submission" date="2019-03" db="EMBL/GenBank/DDBJ databases">
        <title>Improved annotation for the trematode Fasciola hepatica.</title>
        <authorList>
            <person name="Choi Y.-J."/>
            <person name="Martin J."/>
            <person name="Mitreva M."/>
        </authorList>
    </citation>
    <scope>NUCLEOTIDE SEQUENCE [LARGE SCALE GENOMIC DNA]</scope>
</reference>
<accession>A0A4E0RJZ2</accession>